<dbReference type="Proteomes" id="UP001305815">
    <property type="component" value="Chromosome"/>
</dbReference>
<dbReference type="Gene3D" id="3.40.50.150">
    <property type="entry name" value="Vaccinia Virus protein VP39"/>
    <property type="match status" value="1"/>
</dbReference>
<reference evidence="3" key="1">
    <citation type="journal article" date="2023" name="Int. J. Syst. Evol. Microbiol.">
        <title>Claveliimonas bilis gen. nov., sp. nov., deoxycholic acid-producing bacteria isolated from human faeces, and reclassification of Sellimonas monacensis Zenner et al. 2021 as Claveliimonas monacensis comb. nov.</title>
        <authorList>
            <person name="Hisatomi A."/>
            <person name="Kastawa N.W.E.P.G."/>
            <person name="Song I."/>
            <person name="Ohkuma M."/>
            <person name="Fukiya S."/>
            <person name="Sakamoto M."/>
        </authorList>
    </citation>
    <scope>NUCLEOTIDE SEQUENCE [LARGE SCALE GENOMIC DNA]</scope>
    <source>
        <strain evidence="3">12BBH14</strain>
    </source>
</reference>
<dbReference type="InterPro" id="IPR006901">
    <property type="entry name" value="TrmK"/>
</dbReference>
<evidence type="ECO:0000256" key="1">
    <source>
        <dbReference type="SAM" id="Coils"/>
    </source>
</evidence>
<gene>
    <name evidence="2" type="ORF">Lac1_19790</name>
</gene>
<organism evidence="2 3">
    <name type="scientific">Claveliimonas bilis</name>
    <dbReference type="NCBI Taxonomy" id="3028070"/>
    <lineage>
        <taxon>Bacteria</taxon>
        <taxon>Bacillati</taxon>
        <taxon>Bacillota</taxon>
        <taxon>Clostridia</taxon>
        <taxon>Lachnospirales</taxon>
        <taxon>Lachnospiraceae</taxon>
        <taxon>Claveliimonas</taxon>
    </lineage>
</organism>
<accession>A0ABM8IA55</accession>
<name>A0ABM8IA55_9FIRM</name>
<feature type="coiled-coil region" evidence="1">
    <location>
        <begin position="194"/>
        <end position="226"/>
    </location>
</feature>
<keyword evidence="1" id="KW-0175">Coiled coil</keyword>
<dbReference type="Pfam" id="PF12847">
    <property type="entry name" value="Methyltransf_18"/>
    <property type="match status" value="1"/>
</dbReference>
<evidence type="ECO:0000313" key="3">
    <source>
        <dbReference type="Proteomes" id="UP001305815"/>
    </source>
</evidence>
<proteinExistence type="predicted"/>
<dbReference type="GO" id="GO:0032259">
    <property type="term" value="P:methylation"/>
    <property type="evidence" value="ECO:0007669"/>
    <property type="project" value="UniProtKB-KW"/>
</dbReference>
<dbReference type="PANTHER" id="PTHR38451:SF1">
    <property type="entry name" value="TRNA (ADENINE(22)-N(1))-METHYLTRANSFERASE"/>
    <property type="match status" value="1"/>
</dbReference>
<sequence>MELSKRLSAVAGLVTEGASVADIGTDHGYIPIYLARKCKEGKWIAMDINSGPLERAKEHIREYGLEEKIETRLSDGLSALKPGEVHTMIAAGMGGGLVIHIMEKDPSVTAKIREFILQPQSEISKVRFYLEESGYRIVCEDMVEEDGKYYPMMKAVHGKEEKPYEEEELLYGRELLKRKHPVLKKYLFRERQIREGILGELKKVENERARIREKELEHELKIIERALQRYEK</sequence>
<keyword evidence="2" id="KW-0489">Methyltransferase</keyword>
<dbReference type="Gene3D" id="1.10.287.1890">
    <property type="match status" value="1"/>
</dbReference>
<dbReference type="EMBL" id="AP027742">
    <property type="protein sequence ID" value="BDZ77796.1"/>
    <property type="molecule type" value="Genomic_DNA"/>
</dbReference>
<dbReference type="SUPFAM" id="SSF53335">
    <property type="entry name" value="S-adenosyl-L-methionine-dependent methyltransferases"/>
    <property type="match status" value="1"/>
</dbReference>
<dbReference type="GO" id="GO:0008168">
    <property type="term" value="F:methyltransferase activity"/>
    <property type="evidence" value="ECO:0007669"/>
    <property type="project" value="UniProtKB-KW"/>
</dbReference>
<protein>
    <submittedName>
        <fullName evidence="2">SAM-dependent methyltransferase</fullName>
    </submittedName>
</protein>
<dbReference type="InterPro" id="IPR029063">
    <property type="entry name" value="SAM-dependent_MTases_sf"/>
</dbReference>
<dbReference type="PANTHER" id="PTHR38451">
    <property type="entry name" value="TRNA (ADENINE(22)-N(1))-METHYLTRANSFERASE"/>
    <property type="match status" value="1"/>
</dbReference>
<dbReference type="PIRSF" id="PIRSF018637">
    <property type="entry name" value="TrmK"/>
    <property type="match status" value="1"/>
</dbReference>
<keyword evidence="3" id="KW-1185">Reference proteome</keyword>
<dbReference type="RefSeq" id="WP_316264828.1">
    <property type="nucleotide sequence ID" value="NZ_AP027742.1"/>
</dbReference>
<keyword evidence="2" id="KW-0808">Transferase</keyword>
<evidence type="ECO:0000313" key="2">
    <source>
        <dbReference type="EMBL" id="BDZ77796.1"/>
    </source>
</evidence>